<keyword evidence="5 11" id="KW-0863">Zinc-finger</keyword>
<dbReference type="GO" id="GO:0003677">
    <property type="term" value="F:DNA binding"/>
    <property type="evidence" value="ECO:0007669"/>
    <property type="project" value="UniProtKB-KW"/>
</dbReference>
<gene>
    <name evidence="13" type="ORF">PFICI_05514</name>
</gene>
<dbReference type="SUPFAM" id="SSF57667">
    <property type="entry name" value="beta-beta-alpha zinc fingers"/>
    <property type="match status" value="1"/>
</dbReference>
<dbReference type="PROSITE" id="PS00028">
    <property type="entry name" value="ZINC_FINGER_C2H2_1"/>
    <property type="match status" value="2"/>
</dbReference>
<keyword evidence="6" id="KW-0862">Zinc</keyword>
<keyword evidence="14" id="KW-1185">Reference proteome</keyword>
<evidence type="ECO:0000259" key="12">
    <source>
        <dbReference type="PROSITE" id="PS50157"/>
    </source>
</evidence>
<dbReference type="GeneID" id="19270527"/>
<keyword evidence="8" id="KW-0238">DNA-binding</keyword>
<keyword evidence="3" id="KW-0479">Metal-binding</keyword>
<dbReference type="InParanoid" id="W3XC24"/>
<keyword evidence="9" id="KW-0804">Transcription</keyword>
<evidence type="ECO:0000256" key="11">
    <source>
        <dbReference type="PROSITE-ProRule" id="PRU00042"/>
    </source>
</evidence>
<dbReference type="InterPro" id="IPR013087">
    <property type="entry name" value="Znf_C2H2_type"/>
</dbReference>
<dbReference type="OrthoDB" id="21416at2759"/>
<dbReference type="Pfam" id="PF22939">
    <property type="entry name" value="WHD_GPIID"/>
    <property type="match status" value="1"/>
</dbReference>
<evidence type="ECO:0000256" key="7">
    <source>
        <dbReference type="ARBA" id="ARBA00023015"/>
    </source>
</evidence>
<proteinExistence type="inferred from homology"/>
<dbReference type="InterPro" id="IPR056884">
    <property type="entry name" value="NPHP3-like_N"/>
</dbReference>
<dbReference type="RefSeq" id="XP_007832286.1">
    <property type="nucleotide sequence ID" value="XM_007834095.1"/>
</dbReference>
<dbReference type="FunFam" id="3.30.160.60:FF:000100">
    <property type="entry name" value="Zinc finger 45-like"/>
    <property type="match status" value="1"/>
</dbReference>
<dbReference type="PROSITE" id="PS50157">
    <property type="entry name" value="ZINC_FINGER_C2H2_2"/>
    <property type="match status" value="2"/>
</dbReference>
<dbReference type="Pfam" id="PF24809">
    <property type="entry name" value="DUF7708"/>
    <property type="match status" value="1"/>
</dbReference>
<dbReference type="GO" id="GO:0005634">
    <property type="term" value="C:nucleus"/>
    <property type="evidence" value="ECO:0007669"/>
    <property type="project" value="UniProtKB-SubCell"/>
</dbReference>
<dbReference type="HOGENOM" id="CLU_002406_3_0_1"/>
<evidence type="ECO:0000256" key="1">
    <source>
        <dbReference type="ARBA" id="ARBA00004123"/>
    </source>
</evidence>
<evidence type="ECO:0000256" key="6">
    <source>
        <dbReference type="ARBA" id="ARBA00022833"/>
    </source>
</evidence>
<dbReference type="InterPro" id="IPR056125">
    <property type="entry name" value="DUF7708"/>
</dbReference>
<comment type="subcellular location">
    <subcellularLocation>
        <location evidence="1">Nucleus</location>
    </subcellularLocation>
</comment>
<dbReference type="EMBL" id="KI912111">
    <property type="protein sequence ID" value="ETS83638.1"/>
    <property type="molecule type" value="Genomic_DNA"/>
</dbReference>
<dbReference type="GO" id="GO:0008270">
    <property type="term" value="F:zinc ion binding"/>
    <property type="evidence" value="ECO:0007669"/>
    <property type="project" value="UniProtKB-KW"/>
</dbReference>
<dbReference type="Gene3D" id="3.40.50.300">
    <property type="entry name" value="P-loop containing nucleotide triphosphate hydrolases"/>
    <property type="match status" value="1"/>
</dbReference>
<evidence type="ECO:0000313" key="14">
    <source>
        <dbReference type="Proteomes" id="UP000030651"/>
    </source>
</evidence>
<dbReference type="SUPFAM" id="SSF52540">
    <property type="entry name" value="P-loop containing nucleoside triphosphate hydrolases"/>
    <property type="match status" value="1"/>
</dbReference>
<evidence type="ECO:0000256" key="2">
    <source>
        <dbReference type="ARBA" id="ARBA00006991"/>
    </source>
</evidence>
<dbReference type="FunFam" id="3.30.160.60:FF:001156">
    <property type="entry name" value="Zinc finger protein 407"/>
    <property type="match status" value="1"/>
</dbReference>
<dbReference type="InterPro" id="IPR027417">
    <property type="entry name" value="P-loop_NTPase"/>
</dbReference>
<name>W3XC24_PESFW</name>
<evidence type="ECO:0000256" key="5">
    <source>
        <dbReference type="ARBA" id="ARBA00022771"/>
    </source>
</evidence>
<dbReference type="KEGG" id="pfy:PFICI_05514"/>
<dbReference type="Proteomes" id="UP000030651">
    <property type="component" value="Unassembled WGS sequence"/>
</dbReference>
<evidence type="ECO:0000256" key="9">
    <source>
        <dbReference type="ARBA" id="ARBA00023163"/>
    </source>
</evidence>
<keyword evidence="10" id="KW-0539">Nucleus</keyword>
<feature type="domain" description="C2H2-type" evidence="12">
    <location>
        <begin position="881"/>
        <end position="908"/>
    </location>
</feature>
<dbReference type="SMART" id="SM00355">
    <property type="entry name" value="ZnF_C2H2"/>
    <property type="match status" value="4"/>
</dbReference>
<reference evidence="14" key="1">
    <citation type="journal article" date="2015" name="BMC Genomics">
        <title>Genomic and transcriptomic analysis of the endophytic fungus Pestalotiopsis fici reveals its lifestyle and high potential for synthesis of natural products.</title>
        <authorList>
            <person name="Wang X."/>
            <person name="Zhang X."/>
            <person name="Liu L."/>
            <person name="Xiang M."/>
            <person name="Wang W."/>
            <person name="Sun X."/>
            <person name="Che Y."/>
            <person name="Guo L."/>
            <person name="Liu G."/>
            <person name="Guo L."/>
            <person name="Wang C."/>
            <person name="Yin W.B."/>
            <person name="Stadler M."/>
            <person name="Zhang X."/>
            <person name="Liu X."/>
        </authorList>
    </citation>
    <scope>NUCLEOTIDE SEQUENCE [LARGE SCALE GENOMIC DNA]</scope>
    <source>
        <strain evidence="14">W106-1 / CGMCC3.15140</strain>
    </source>
</reference>
<evidence type="ECO:0000313" key="13">
    <source>
        <dbReference type="EMBL" id="ETS83638.1"/>
    </source>
</evidence>
<comment type="similarity">
    <text evidence="2">Belongs to the krueppel C2H2-type zinc-finger protein family.</text>
</comment>
<protein>
    <recommendedName>
        <fullName evidence="12">C2H2-type domain-containing protein</fullName>
    </recommendedName>
</protein>
<evidence type="ECO:0000256" key="8">
    <source>
        <dbReference type="ARBA" id="ARBA00023125"/>
    </source>
</evidence>
<evidence type="ECO:0000256" key="10">
    <source>
        <dbReference type="ARBA" id="ARBA00023242"/>
    </source>
</evidence>
<dbReference type="Pfam" id="PF24883">
    <property type="entry name" value="NPHP3_N"/>
    <property type="match status" value="1"/>
</dbReference>
<dbReference type="Gene3D" id="3.30.160.60">
    <property type="entry name" value="Classic Zinc Finger"/>
    <property type="match status" value="2"/>
</dbReference>
<dbReference type="InterPro" id="IPR036236">
    <property type="entry name" value="Znf_C2H2_sf"/>
</dbReference>
<sequence length="1014" mass="116923">MAASAQSWLPIKDQFVDALRAFKQRARLSSSEELEFSMTSLDDLKLAVRKMESDQESRRCMMNLKRLDPFLKSMEEYGKLIEIFVNVNEVVAFVWGPMKFILQVASTHAEALHCILDAYQEIGEQIPLLASYQSLFAGNDHMGQILKDIYTDILEFHRETLRHFKSKVWKQLFRATWKGFNLRLKMIKDNLTRHKHLIESRASLIQFEEVKIIRQQQEQMFQLMDQSAQSNRFCEVMEWLSPFLPDGLQDSYKEISSICPDAGRWLLEHPKVKDWLLPQYCTTPLLWLNGIPGAGKTILASLVVDKVKTIPEVSVSYFYFKFRDQTRNSMLSAAKSITAQLLREDMDGDLLYQFYDNKSSSGSMALTSPDLAKEMLHQALEGKSKTKFIILDGLDECERSERRTITAWFQEEAETLIGSDPDSIRIMFVSQDDGVGRRDLAQVPMIRVSSAENKEDIKAFAEKWQQRIEERFGNLHARLFHITNIILGMFIFARLFAEYLFNLGSPDQLKQELNPERLPVELDDLYDRILYRITDSRPEPLSAMIRKVLGWIVAAQRPLRWRELQGAISVDLETQDVNFEKRLLDSPDILFASLVQQESDDSITLIHSTAKEYLRRTNFVQWRNPDHSLAILSLAYLNLPPFDPSYPDENISNSILTGFYSYAEYALSCWALDVATAVGDASQADDLSNLVDTLDVFIPMHWEASSRMNNISASVKRKFIRFEKADCYDDLLQAASWMEKQLEGPDKTCLDEAPLRLMQVIKSIREVFEQKIEDGLTDQEQATLIQYYGASWFKCPRLNCYYFHQGFKNAGQRKDHVNRHERPFLCTITNCHSANFGFAAKNELERHMLDFHGFDMSNADEFPKQQLRTAPHSSTKNARDFKCELCNKTFTQKHNLVAHVRVHNSEKPYQCTLCDKKFTRKRDCNRHERGHGEKESICFGELDDGTTWGCKASFGRADTLAAHLRSKAGRECMRPVILREQELNAKDISLMPFAELLRICGLSPENMGISQSTQ</sequence>
<evidence type="ECO:0000256" key="3">
    <source>
        <dbReference type="ARBA" id="ARBA00022723"/>
    </source>
</evidence>
<dbReference type="PANTHER" id="PTHR10039">
    <property type="entry name" value="AMELOGENIN"/>
    <property type="match status" value="1"/>
</dbReference>
<dbReference type="eggNOG" id="KOG1721">
    <property type="taxonomic scope" value="Eukaryota"/>
</dbReference>
<dbReference type="OMA" id="GRHEETH"/>
<accession>W3XC24</accession>
<keyword evidence="7" id="KW-0805">Transcription regulation</keyword>
<dbReference type="Pfam" id="PF00096">
    <property type="entry name" value="zf-C2H2"/>
    <property type="match status" value="1"/>
</dbReference>
<dbReference type="AlphaFoldDB" id="W3XC24"/>
<organism evidence="13 14">
    <name type="scientific">Pestalotiopsis fici (strain W106-1 / CGMCC3.15140)</name>
    <dbReference type="NCBI Taxonomy" id="1229662"/>
    <lineage>
        <taxon>Eukaryota</taxon>
        <taxon>Fungi</taxon>
        <taxon>Dikarya</taxon>
        <taxon>Ascomycota</taxon>
        <taxon>Pezizomycotina</taxon>
        <taxon>Sordariomycetes</taxon>
        <taxon>Xylariomycetidae</taxon>
        <taxon>Amphisphaeriales</taxon>
        <taxon>Sporocadaceae</taxon>
        <taxon>Pestalotiopsis</taxon>
    </lineage>
</organism>
<dbReference type="InterPro" id="IPR054471">
    <property type="entry name" value="GPIID_WHD"/>
</dbReference>
<keyword evidence="4" id="KW-0677">Repeat</keyword>
<evidence type="ECO:0000256" key="4">
    <source>
        <dbReference type="ARBA" id="ARBA00022737"/>
    </source>
</evidence>
<feature type="domain" description="C2H2-type" evidence="12">
    <location>
        <begin position="909"/>
        <end position="936"/>
    </location>
</feature>
<dbReference type="PANTHER" id="PTHR10039:SF14">
    <property type="entry name" value="NACHT DOMAIN-CONTAINING PROTEIN"/>
    <property type="match status" value="1"/>
</dbReference>